<accession>A0ABQ9HMG6</accession>
<protein>
    <recommendedName>
        <fullName evidence="4">DNA helicase</fullName>
    </recommendedName>
</protein>
<name>A0ABQ9HMG6_9NEOP</name>
<sequence>MEVARRQEMFPQAELQRLEQADHQVTCKDESQEETQAREKSKRQSSLRAAEMPEQSQTSFQELKTVNGEEQVTYREACETLGLLEDEKHWDAMIEEAVLCCSQQTLQDICGNRVLMSGVVILLTSDFQQTLPIIYRGTLANEMNTCFKVEVEKLQLIINMRVKLYNNLKSGAYACQLLETGEGHLETDG</sequence>
<evidence type="ECO:0000313" key="3">
    <source>
        <dbReference type="Proteomes" id="UP001159363"/>
    </source>
</evidence>
<dbReference type="Proteomes" id="UP001159363">
    <property type="component" value="Chromosome X"/>
</dbReference>
<evidence type="ECO:0008006" key="4">
    <source>
        <dbReference type="Google" id="ProtNLM"/>
    </source>
</evidence>
<reference evidence="2 3" key="1">
    <citation type="submission" date="2023-02" db="EMBL/GenBank/DDBJ databases">
        <title>LHISI_Scaffold_Assembly.</title>
        <authorList>
            <person name="Stuart O.P."/>
            <person name="Cleave R."/>
            <person name="Magrath M.J.L."/>
            <person name="Mikheyev A.S."/>
        </authorList>
    </citation>
    <scope>NUCLEOTIDE SEQUENCE [LARGE SCALE GENOMIC DNA]</scope>
    <source>
        <strain evidence="2">Daus_M_001</strain>
        <tissue evidence="2">Leg muscle</tissue>
    </source>
</reference>
<gene>
    <name evidence="2" type="ORF">PR048_011767</name>
</gene>
<comment type="caution">
    <text evidence="2">The sequence shown here is derived from an EMBL/GenBank/DDBJ whole genome shotgun (WGS) entry which is preliminary data.</text>
</comment>
<keyword evidence="3" id="KW-1185">Reference proteome</keyword>
<proteinExistence type="predicted"/>
<feature type="compositionally biased region" description="Polar residues" evidence="1">
    <location>
        <begin position="54"/>
        <end position="63"/>
    </location>
</feature>
<dbReference type="EMBL" id="JARBHB010000004">
    <property type="protein sequence ID" value="KAJ8885569.1"/>
    <property type="molecule type" value="Genomic_DNA"/>
</dbReference>
<evidence type="ECO:0000313" key="2">
    <source>
        <dbReference type="EMBL" id="KAJ8885569.1"/>
    </source>
</evidence>
<evidence type="ECO:0000256" key="1">
    <source>
        <dbReference type="SAM" id="MobiDB-lite"/>
    </source>
</evidence>
<organism evidence="2 3">
    <name type="scientific">Dryococelus australis</name>
    <dbReference type="NCBI Taxonomy" id="614101"/>
    <lineage>
        <taxon>Eukaryota</taxon>
        <taxon>Metazoa</taxon>
        <taxon>Ecdysozoa</taxon>
        <taxon>Arthropoda</taxon>
        <taxon>Hexapoda</taxon>
        <taxon>Insecta</taxon>
        <taxon>Pterygota</taxon>
        <taxon>Neoptera</taxon>
        <taxon>Polyneoptera</taxon>
        <taxon>Phasmatodea</taxon>
        <taxon>Verophasmatodea</taxon>
        <taxon>Anareolatae</taxon>
        <taxon>Phasmatidae</taxon>
        <taxon>Eurycanthinae</taxon>
        <taxon>Dryococelus</taxon>
    </lineage>
</organism>
<dbReference type="PANTHER" id="PTHR10492:SF94">
    <property type="entry name" value="ATP-DEPENDENT DNA HELICASE"/>
    <property type="match status" value="1"/>
</dbReference>
<feature type="region of interest" description="Disordered" evidence="1">
    <location>
        <begin position="1"/>
        <end position="63"/>
    </location>
</feature>
<feature type="compositionally biased region" description="Basic and acidic residues" evidence="1">
    <location>
        <begin position="16"/>
        <end position="39"/>
    </location>
</feature>
<dbReference type="PANTHER" id="PTHR10492">
    <property type="match status" value="1"/>
</dbReference>